<keyword evidence="2" id="KW-1185">Reference proteome</keyword>
<dbReference type="VEuPathDB" id="FungiDB:SDRG_12016"/>
<dbReference type="SUPFAM" id="SSF48403">
    <property type="entry name" value="Ankyrin repeat"/>
    <property type="match status" value="1"/>
</dbReference>
<dbReference type="InterPro" id="IPR036770">
    <property type="entry name" value="Ankyrin_rpt-contain_sf"/>
</dbReference>
<dbReference type="InParanoid" id="T0RD41"/>
<dbReference type="Pfam" id="PF00023">
    <property type="entry name" value="Ank"/>
    <property type="match status" value="1"/>
</dbReference>
<dbReference type="RefSeq" id="XP_008616295.1">
    <property type="nucleotide sequence ID" value="XM_008618073.1"/>
</dbReference>
<reference evidence="1 2" key="1">
    <citation type="submission" date="2012-04" db="EMBL/GenBank/DDBJ databases">
        <title>The Genome Sequence of Saprolegnia declina VS20.</title>
        <authorList>
            <consortium name="The Broad Institute Genome Sequencing Platform"/>
            <person name="Russ C."/>
            <person name="Nusbaum C."/>
            <person name="Tyler B."/>
            <person name="van West P."/>
            <person name="Dieguez-Uribeondo J."/>
            <person name="de Bruijn I."/>
            <person name="Tripathy S."/>
            <person name="Jiang R."/>
            <person name="Young S.K."/>
            <person name="Zeng Q."/>
            <person name="Gargeya S."/>
            <person name="Fitzgerald M."/>
            <person name="Haas B."/>
            <person name="Abouelleil A."/>
            <person name="Alvarado L."/>
            <person name="Arachchi H.M."/>
            <person name="Berlin A."/>
            <person name="Chapman S.B."/>
            <person name="Goldberg J."/>
            <person name="Griggs A."/>
            <person name="Gujja S."/>
            <person name="Hansen M."/>
            <person name="Howarth C."/>
            <person name="Imamovic A."/>
            <person name="Larimer J."/>
            <person name="McCowen C."/>
            <person name="Montmayeur A."/>
            <person name="Murphy C."/>
            <person name="Neiman D."/>
            <person name="Pearson M."/>
            <person name="Priest M."/>
            <person name="Roberts A."/>
            <person name="Saif S."/>
            <person name="Shea T."/>
            <person name="Sisk P."/>
            <person name="Sykes S."/>
            <person name="Wortman J."/>
            <person name="Nusbaum C."/>
            <person name="Birren B."/>
        </authorList>
    </citation>
    <scope>NUCLEOTIDE SEQUENCE [LARGE SCALE GENOMIC DNA]</scope>
    <source>
        <strain evidence="1 2">VS20</strain>
    </source>
</reference>
<evidence type="ECO:0000313" key="1">
    <source>
        <dbReference type="EMBL" id="EQC30163.1"/>
    </source>
</evidence>
<organism evidence="1 2">
    <name type="scientific">Saprolegnia diclina (strain VS20)</name>
    <dbReference type="NCBI Taxonomy" id="1156394"/>
    <lineage>
        <taxon>Eukaryota</taxon>
        <taxon>Sar</taxon>
        <taxon>Stramenopiles</taxon>
        <taxon>Oomycota</taxon>
        <taxon>Saprolegniomycetes</taxon>
        <taxon>Saprolegniales</taxon>
        <taxon>Saprolegniaceae</taxon>
        <taxon>Saprolegnia</taxon>
    </lineage>
</organism>
<sequence>MVACLAAADAVINLLLDHPRLNVSVSGNEHSGPLQFVVHWTANKVAMRLVQHPTTVVDGRDEAGFSAWLRAVNDQNIPLLKALAAGVDVNLALVVPDRAYDFDPMLAWMQTIHPDSFEADDLRYMNPKIQWVASTNRHECTDATVASCKGGKTALMVACLYSNEAMVECLLSQPTIDLNAVDDVRYRHLFPC</sequence>
<dbReference type="GeneID" id="19952743"/>
<proteinExistence type="predicted"/>
<dbReference type="InterPro" id="IPR002110">
    <property type="entry name" value="Ankyrin_rpt"/>
</dbReference>
<name>T0RD41_SAPDV</name>
<evidence type="ECO:0000313" key="2">
    <source>
        <dbReference type="Proteomes" id="UP000030762"/>
    </source>
</evidence>
<protein>
    <submittedName>
        <fullName evidence="1">Uncharacterized protein</fullName>
    </submittedName>
</protein>
<dbReference type="EMBL" id="JH767177">
    <property type="protein sequence ID" value="EQC30163.1"/>
    <property type="molecule type" value="Genomic_DNA"/>
</dbReference>
<gene>
    <name evidence="1" type="ORF">SDRG_12016</name>
</gene>
<dbReference type="Gene3D" id="1.25.40.20">
    <property type="entry name" value="Ankyrin repeat-containing domain"/>
    <property type="match status" value="1"/>
</dbReference>
<dbReference type="Proteomes" id="UP000030762">
    <property type="component" value="Unassembled WGS sequence"/>
</dbReference>
<dbReference type="AlphaFoldDB" id="T0RD41"/>
<accession>T0RD41</accession>